<evidence type="ECO:0000313" key="3">
    <source>
        <dbReference type="Proteomes" id="UP000256328"/>
    </source>
</evidence>
<dbReference type="AlphaFoldDB" id="A0A3D8QQF5"/>
<organism evidence="2 3">
    <name type="scientific">Coleophoma crateriformis</name>
    <dbReference type="NCBI Taxonomy" id="565419"/>
    <lineage>
        <taxon>Eukaryota</taxon>
        <taxon>Fungi</taxon>
        <taxon>Dikarya</taxon>
        <taxon>Ascomycota</taxon>
        <taxon>Pezizomycotina</taxon>
        <taxon>Leotiomycetes</taxon>
        <taxon>Helotiales</taxon>
        <taxon>Dermateaceae</taxon>
        <taxon>Coleophoma</taxon>
    </lineage>
</organism>
<evidence type="ECO:0000313" key="2">
    <source>
        <dbReference type="EMBL" id="RDW63908.1"/>
    </source>
</evidence>
<dbReference type="Proteomes" id="UP000256328">
    <property type="component" value="Unassembled WGS sequence"/>
</dbReference>
<keyword evidence="3" id="KW-1185">Reference proteome</keyword>
<sequence length="102" mass="9896">MSGLLGGVTNALDQTLTGGKEKDNQGGLLGSVGGLVGGTLSGVGNAVGQTTQGLGNAVGQTTQGLGSAVGQTTQGLGGVTGGLTGQQQQKNLQEDQPFRKQS</sequence>
<name>A0A3D8QQF5_9HELO</name>
<accession>A0A3D8QQF5</accession>
<proteinExistence type="predicted"/>
<comment type="caution">
    <text evidence="2">The sequence shown here is derived from an EMBL/GenBank/DDBJ whole genome shotgun (WGS) entry which is preliminary data.</text>
</comment>
<dbReference type="EMBL" id="PDLN01000016">
    <property type="protein sequence ID" value="RDW63908.1"/>
    <property type="molecule type" value="Genomic_DNA"/>
</dbReference>
<gene>
    <name evidence="2" type="ORF">BP5796_10410</name>
</gene>
<feature type="compositionally biased region" description="Basic and acidic residues" evidence="1">
    <location>
        <begin position="92"/>
        <end position="102"/>
    </location>
</feature>
<evidence type="ECO:0000256" key="1">
    <source>
        <dbReference type="SAM" id="MobiDB-lite"/>
    </source>
</evidence>
<feature type="compositionally biased region" description="Gly residues" evidence="1">
    <location>
        <begin position="75"/>
        <end position="84"/>
    </location>
</feature>
<feature type="region of interest" description="Disordered" evidence="1">
    <location>
        <begin position="59"/>
        <end position="102"/>
    </location>
</feature>
<feature type="region of interest" description="Disordered" evidence="1">
    <location>
        <begin position="1"/>
        <end position="27"/>
    </location>
</feature>
<protein>
    <submittedName>
        <fullName evidence="2">Uncharacterized protein</fullName>
    </submittedName>
</protein>
<reference evidence="2 3" key="1">
    <citation type="journal article" date="2018" name="IMA Fungus">
        <title>IMA Genome-F 9: Draft genome sequence of Annulohypoxylon stygium, Aspergillus mulundensis, Berkeleyomyces basicola (syn. Thielaviopsis basicola), Ceratocystis smalleyi, two Cercospora beticola strains, Coleophoma cylindrospora, Fusarium fracticaudum, Phialophora cf. hyalina, and Morchella septimelata.</title>
        <authorList>
            <person name="Wingfield B.D."/>
            <person name="Bills G.F."/>
            <person name="Dong Y."/>
            <person name="Huang W."/>
            <person name="Nel W.J."/>
            <person name="Swalarsk-Parry B.S."/>
            <person name="Vaghefi N."/>
            <person name="Wilken P.M."/>
            <person name="An Z."/>
            <person name="de Beer Z.W."/>
            <person name="De Vos L."/>
            <person name="Chen L."/>
            <person name="Duong T.A."/>
            <person name="Gao Y."/>
            <person name="Hammerbacher A."/>
            <person name="Kikkert J.R."/>
            <person name="Li Y."/>
            <person name="Li H."/>
            <person name="Li K."/>
            <person name="Li Q."/>
            <person name="Liu X."/>
            <person name="Ma X."/>
            <person name="Naidoo K."/>
            <person name="Pethybridge S.J."/>
            <person name="Sun J."/>
            <person name="Steenkamp E.T."/>
            <person name="van der Nest M.A."/>
            <person name="van Wyk S."/>
            <person name="Wingfield M.J."/>
            <person name="Xiong C."/>
            <person name="Yue Q."/>
            <person name="Zhang X."/>
        </authorList>
    </citation>
    <scope>NUCLEOTIDE SEQUENCE [LARGE SCALE GENOMIC DNA]</scope>
    <source>
        <strain evidence="2 3">BP5796</strain>
    </source>
</reference>